<evidence type="ECO:0000313" key="1">
    <source>
        <dbReference type="EMBL" id="QBK91418.1"/>
    </source>
</evidence>
<organism evidence="1">
    <name type="scientific">Pithovirus LCPAC302</name>
    <dbReference type="NCBI Taxonomy" id="2506593"/>
    <lineage>
        <taxon>Viruses</taxon>
        <taxon>Pithoviruses</taxon>
    </lineage>
</organism>
<proteinExistence type="predicted"/>
<gene>
    <name evidence="1" type="ORF">LCPAC302_00380</name>
</gene>
<reference evidence="1" key="1">
    <citation type="journal article" date="2019" name="MBio">
        <title>Virus Genomes from Deep Sea Sediments Expand the Ocean Megavirome and Support Independent Origins of Viral Gigantism.</title>
        <authorList>
            <person name="Backstrom D."/>
            <person name="Yutin N."/>
            <person name="Jorgensen S.L."/>
            <person name="Dharamshi J."/>
            <person name="Homa F."/>
            <person name="Zaremba-Niedwiedzka K."/>
            <person name="Spang A."/>
            <person name="Wolf Y.I."/>
            <person name="Koonin E.V."/>
            <person name="Ettema T.J."/>
        </authorList>
    </citation>
    <scope>NUCLEOTIDE SEQUENCE</scope>
</reference>
<protein>
    <submittedName>
        <fullName evidence="1">Uncharacterized protein</fullName>
    </submittedName>
</protein>
<name>A0A481Z6D9_9VIRU</name>
<dbReference type="EMBL" id="MK500536">
    <property type="protein sequence ID" value="QBK91418.1"/>
    <property type="molecule type" value="Genomic_DNA"/>
</dbReference>
<sequence>MNKKEIEALKTDQDWLAFINDLTSWFYNKSAANVITLELPLRLHPFFRKTYDEEMLRPQNYVISYKDTHITITR</sequence>
<accession>A0A481Z6D9</accession>